<dbReference type="OrthoDB" id="1082118at2"/>
<gene>
    <name evidence="1" type="ORF">SAMN06265364_11125</name>
</gene>
<organism evidence="1 2">
    <name type="scientific">Prevotella jejuni</name>
    <dbReference type="NCBI Taxonomy" id="1177574"/>
    <lineage>
        <taxon>Bacteria</taxon>
        <taxon>Pseudomonadati</taxon>
        <taxon>Bacteroidota</taxon>
        <taxon>Bacteroidia</taxon>
        <taxon>Bacteroidales</taxon>
        <taxon>Prevotellaceae</taxon>
        <taxon>Prevotella</taxon>
    </lineage>
</organism>
<dbReference type="PROSITE" id="PS51257">
    <property type="entry name" value="PROKAR_LIPOPROTEIN"/>
    <property type="match status" value="1"/>
</dbReference>
<sequence>MEKKNSISKHIAKILLVIVLIIIVIASCHKSKTIEGSNDEDTVAAKEFTPQVENGKLNIDLFNITSIHFPKYKVAKTTPFIPDSVSLAADEETVASGNYTATLILDTIPNKTFYQRIELAAQHDTCWNINKFAYTYERKDKTGGFYKIVFSKDGQQISVTHLNKDMIKFIPKSIQQHQK</sequence>
<dbReference type="KEGG" id="pje:CRM71_03785"/>
<name>A0A2K9H7D7_9BACT</name>
<dbReference type="RefSeq" id="WP_089366001.1">
    <property type="nucleotide sequence ID" value="NZ_CP023863.1"/>
</dbReference>
<evidence type="ECO:0000313" key="1">
    <source>
        <dbReference type="EMBL" id="SNR79463.1"/>
    </source>
</evidence>
<proteinExistence type="predicted"/>
<evidence type="ECO:0000313" key="2">
    <source>
        <dbReference type="Proteomes" id="UP000198427"/>
    </source>
</evidence>
<protein>
    <submittedName>
        <fullName evidence="1">Uncharacterized protein</fullName>
    </submittedName>
</protein>
<reference evidence="1 2" key="1">
    <citation type="submission" date="2017-06" db="EMBL/GenBank/DDBJ databases">
        <authorList>
            <person name="Varghese N."/>
            <person name="Submissions S."/>
        </authorList>
    </citation>
    <scope>NUCLEOTIDE SEQUENCE [LARGE SCALE GENOMIC DNA]</scope>
    <source>
        <strain evidence="1 2">DSM 26989</strain>
    </source>
</reference>
<comment type="caution">
    <text evidence="1">The sequence shown here is derived from an EMBL/GenBank/DDBJ whole genome shotgun (WGS) entry which is preliminary data.</text>
</comment>
<dbReference type="Proteomes" id="UP000198427">
    <property type="component" value="Unassembled WGS sequence"/>
</dbReference>
<accession>A0A2K9H7D7</accession>
<dbReference type="GeneID" id="94028551"/>
<keyword evidence="2" id="KW-1185">Reference proteome</keyword>
<dbReference type="AlphaFoldDB" id="A0A2K9H7D7"/>
<dbReference type="EMBL" id="FZNZ01000011">
    <property type="protein sequence ID" value="SNR79463.1"/>
    <property type="molecule type" value="Genomic_DNA"/>
</dbReference>